<dbReference type="EMBL" id="JACZZA010000016">
    <property type="protein sequence ID" value="MBE1162759.1"/>
    <property type="molecule type" value="Genomic_DNA"/>
</dbReference>
<keyword evidence="2" id="KW-1185">Reference proteome</keyword>
<dbReference type="Proteomes" id="UP000651010">
    <property type="component" value="Unassembled WGS sequence"/>
</dbReference>
<comment type="caution">
    <text evidence="1">The sequence shown here is derived from an EMBL/GenBank/DDBJ whole genome shotgun (WGS) entry which is preliminary data.</text>
</comment>
<evidence type="ECO:0000313" key="1">
    <source>
        <dbReference type="EMBL" id="MBE1162759.1"/>
    </source>
</evidence>
<name>A0ABR9GFL3_9GAMM</name>
<proteinExistence type="predicted"/>
<protein>
    <submittedName>
        <fullName evidence="1">Uncharacterized protein</fullName>
    </submittedName>
</protein>
<dbReference type="RefSeq" id="WP_192557599.1">
    <property type="nucleotide sequence ID" value="NZ_JACZZA010000016.1"/>
</dbReference>
<gene>
    <name evidence="1" type="ORF">IGX34_20435</name>
</gene>
<evidence type="ECO:0000313" key="2">
    <source>
        <dbReference type="Proteomes" id="UP000651010"/>
    </source>
</evidence>
<sequence>MKTLIANQVSGAEAAKLIGQGCELLCPVCNAKIKTIPEEWSAGKPLHGIECPNDQRHFMVHYDDGAKMKEMRDRMKARSHK</sequence>
<organism evidence="1 2">
    <name type="scientific">Dyella acidiphila</name>
    <dbReference type="NCBI Taxonomy" id="2775866"/>
    <lineage>
        <taxon>Bacteria</taxon>
        <taxon>Pseudomonadati</taxon>
        <taxon>Pseudomonadota</taxon>
        <taxon>Gammaproteobacteria</taxon>
        <taxon>Lysobacterales</taxon>
        <taxon>Rhodanobacteraceae</taxon>
        <taxon>Dyella</taxon>
    </lineage>
</organism>
<reference evidence="1 2" key="1">
    <citation type="submission" date="2020-09" db="EMBL/GenBank/DDBJ databases">
        <title>Dyella sp. 7MK23 isolated from forest soil.</title>
        <authorList>
            <person name="Fu J."/>
        </authorList>
    </citation>
    <scope>NUCLEOTIDE SEQUENCE [LARGE SCALE GENOMIC DNA]</scope>
    <source>
        <strain evidence="1 2">7MK23</strain>
    </source>
</reference>
<accession>A0ABR9GFL3</accession>